<keyword evidence="1" id="KW-0677">Repeat</keyword>
<sequence length="242" mass="27886">MAGSPVKAAIQELLYSLLSLNFFRTNKFRIGLLEDLRIVLQYLTVMVDEAEEKQNKNPVVKLWLDELQDVVYHTEDLVDEMCTESLRHKLDAESQTKSSSLEWNIKVIKKMEEMLDRCPKLKGNLPKQLPSVVKVEISESQELVTTIMTEASLHKRTLHYQDKVLFISEDKVASFLEQMTIFTYKGATESSLPMTTPNIRDEADVPTNNWSNQVYLDEYPQPDPITFLSIQRLLDLQSISDD</sequence>
<dbReference type="Pfam" id="PF18052">
    <property type="entry name" value="Rx_N"/>
    <property type="match status" value="1"/>
</dbReference>
<evidence type="ECO:0000313" key="6">
    <source>
        <dbReference type="Proteomes" id="UP000237347"/>
    </source>
</evidence>
<dbReference type="AlphaFoldDB" id="A0AAW0KGG0"/>
<evidence type="ECO:0000256" key="2">
    <source>
        <dbReference type="ARBA" id="ARBA00022741"/>
    </source>
</evidence>
<keyword evidence="3" id="KW-0611">Plant defense</keyword>
<dbReference type="Proteomes" id="UP000237347">
    <property type="component" value="Unassembled WGS sequence"/>
</dbReference>
<evidence type="ECO:0000313" key="5">
    <source>
        <dbReference type="EMBL" id="KAK7837942.1"/>
    </source>
</evidence>
<feature type="domain" description="Disease resistance N-terminal" evidence="4">
    <location>
        <begin position="31"/>
        <end position="95"/>
    </location>
</feature>
<evidence type="ECO:0000256" key="3">
    <source>
        <dbReference type="ARBA" id="ARBA00022821"/>
    </source>
</evidence>
<dbReference type="GO" id="GO:0006952">
    <property type="term" value="P:defense response"/>
    <property type="evidence" value="ECO:0007669"/>
    <property type="project" value="UniProtKB-KW"/>
</dbReference>
<reference evidence="5 6" key="1">
    <citation type="journal article" date="2018" name="Sci. Data">
        <title>The draft genome sequence of cork oak.</title>
        <authorList>
            <person name="Ramos A.M."/>
            <person name="Usie A."/>
            <person name="Barbosa P."/>
            <person name="Barros P.M."/>
            <person name="Capote T."/>
            <person name="Chaves I."/>
            <person name="Simoes F."/>
            <person name="Abreu I."/>
            <person name="Carrasquinho I."/>
            <person name="Faro C."/>
            <person name="Guimaraes J.B."/>
            <person name="Mendonca D."/>
            <person name="Nobrega F."/>
            <person name="Rodrigues L."/>
            <person name="Saibo N.J.M."/>
            <person name="Varela M.C."/>
            <person name="Egas C."/>
            <person name="Matos J."/>
            <person name="Miguel C.M."/>
            <person name="Oliveira M.M."/>
            <person name="Ricardo C.P."/>
            <person name="Goncalves S."/>
        </authorList>
    </citation>
    <scope>NUCLEOTIDE SEQUENCE [LARGE SCALE GENOMIC DNA]</scope>
    <source>
        <strain evidence="6">cv. HL8</strain>
    </source>
</reference>
<dbReference type="EMBL" id="PKMF04000317">
    <property type="protein sequence ID" value="KAK7837942.1"/>
    <property type="molecule type" value="Genomic_DNA"/>
</dbReference>
<evidence type="ECO:0000256" key="1">
    <source>
        <dbReference type="ARBA" id="ARBA00022737"/>
    </source>
</evidence>
<proteinExistence type="predicted"/>
<gene>
    <name evidence="5" type="primary">RPPL1_23</name>
    <name evidence="5" type="ORF">CFP56_020554</name>
</gene>
<organism evidence="5 6">
    <name type="scientific">Quercus suber</name>
    <name type="common">Cork oak</name>
    <dbReference type="NCBI Taxonomy" id="58331"/>
    <lineage>
        <taxon>Eukaryota</taxon>
        <taxon>Viridiplantae</taxon>
        <taxon>Streptophyta</taxon>
        <taxon>Embryophyta</taxon>
        <taxon>Tracheophyta</taxon>
        <taxon>Spermatophyta</taxon>
        <taxon>Magnoliopsida</taxon>
        <taxon>eudicotyledons</taxon>
        <taxon>Gunneridae</taxon>
        <taxon>Pentapetalae</taxon>
        <taxon>rosids</taxon>
        <taxon>fabids</taxon>
        <taxon>Fagales</taxon>
        <taxon>Fagaceae</taxon>
        <taxon>Quercus</taxon>
    </lineage>
</organism>
<name>A0AAW0KGG0_QUESU</name>
<keyword evidence="2" id="KW-0547">Nucleotide-binding</keyword>
<protein>
    <submittedName>
        <fullName evidence="5">Disease resistance rpp13-like protein 1</fullName>
    </submittedName>
</protein>
<comment type="caution">
    <text evidence="5">The sequence shown here is derived from an EMBL/GenBank/DDBJ whole genome shotgun (WGS) entry which is preliminary data.</text>
</comment>
<dbReference type="Gene3D" id="1.20.5.4130">
    <property type="match status" value="1"/>
</dbReference>
<dbReference type="InterPro" id="IPR041118">
    <property type="entry name" value="Rx_N"/>
</dbReference>
<accession>A0AAW0KGG0</accession>
<keyword evidence="6" id="KW-1185">Reference proteome</keyword>
<dbReference type="GO" id="GO:0000166">
    <property type="term" value="F:nucleotide binding"/>
    <property type="evidence" value="ECO:0007669"/>
    <property type="project" value="UniProtKB-KW"/>
</dbReference>
<evidence type="ECO:0000259" key="4">
    <source>
        <dbReference type="Pfam" id="PF18052"/>
    </source>
</evidence>